<organism evidence="2">
    <name type="scientific">Salmonella enterica I</name>
    <dbReference type="NCBI Taxonomy" id="59201"/>
    <lineage>
        <taxon>Bacteria</taxon>
        <taxon>Pseudomonadati</taxon>
        <taxon>Pseudomonadota</taxon>
        <taxon>Gammaproteobacteria</taxon>
        <taxon>Enterobacterales</taxon>
        <taxon>Enterobacteriaceae</taxon>
        <taxon>Salmonella</taxon>
    </lineage>
</organism>
<sequence>MMNNGDAFAHQQMAQTQKPSALTTVENATPFSEMDDHEKAMVIH</sequence>
<comment type="caution">
    <text evidence="2">The sequence shown here is derived from an EMBL/GenBank/DDBJ whole genome shotgun (WGS) entry which is preliminary data.</text>
</comment>
<accession>A0A3U0CVZ1</accession>
<name>A0A3U0CVZ1_SALET</name>
<evidence type="ECO:0000313" key="2">
    <source>
        <dbReference type="EMBL" id="HAE1683238.1"/>
    </source>
</evidence>
<dbReference type="EMBL" id="DAARBC010000001">
    <property type="protein sequence ID" value="HAE1683238.1"/>
    <property type="molecule type" value="Genomic_DNA"/>
</dbReference>
<reference evidence="2" key="2">
    <citation type="submission" date="2019-10" db="EMBL/GenBank/DDBJ databases">
        <authorList>
            <consortium name="NCBI Pathogen Detection Project"/>
        </authorList>
    </citation>
    <scope>NUCLEOTIDE SEQUENCE</scope>
    <source>
        <strain evidence="2">Salmonella enterica</strain>
    </source>
</reference>
<protein>
    <submittedName>
        <fullName evidence="2">Copper-binding protein</fullName>
    </submittedName>
</protein>
<feature type="region of interest" description="Disordered" evidence="1">
    <location>
        <begin position="1"/>
        <end position="21"/>
    </location>
</feature>
<proteinExistence type="predicted"/>
<evidence type="ECO:0000256" key="1">
    <source>
        <dbReference type="SAM" id="MobiDB-lite"/>
    </source>
</evidence>
<gene>
    <name evidence="2" type="ORF">G3A03_00700</name>
</gene>
<feature type="compositionally biased region" description="Polar residues" evidence="1">
    <location>
        <begin position="12"/>
        <end position="21"/>
    </location>
</feature>
<reference evidence="2" key="1">
    <citation type="journal article" date="2018" name="Genome Biol.">
        <title>SKESA: strategic k-mer extension for scrupulous assemblies.</title>
        <authorList>
            <person name="Souvorov A."/>
            <person name="Agarwala R."/>
            <person name="Lipman D.J."/>
        </authorList>
    </citation>
    <scope>NUCLEOTIDE SEQUENCE</scope>
    <source>
        <strain evidence="2">Salmonella enterica</strain>
    </source>
</reference>
<dbReference type="AlphaFoldDB" id="A0A3U0CVZ1"/>